<sequence>MRSDILHRLEYHHSCQLLLKLERLQTEKERISVLERLRDALALKCPPHSGKETAFQCQRDEGEKKGQRRHRFLAAAAVVVMVAVK</sequence>
<organism evidence="3">
    <name type="scientific">Taenia asiatica</name>
    <name type="common">Asian tapeworm</name>
    <dbReference type="NCBI Taxonomy" id="60517"/>
    <lineage>
        <taxon>Eukaryota</taxon>
        <taxon>Metazoa</taxon>
        <taxon>Spiralia</taxon>
        <taxon>Lophotrochozoa</taxon>
        <taxon>Platyhelminthes</taxon>
        <taxon>Cestoda</taxon>
        <taxon>Eucestoda</taxon>
        <taxon>Cyclophyllidea</taxon>
        <taxon>Taeniidae</taxon>
        <taxon>Taenia</taxon>
    </lineage>
</organism>
<dbReference type="AlphaFoldDB" id="A0A0R3WB78"/>
<reference evidence="3" key="1">
    <citation type="submission" date="2017-02" db="UniProtKB">
        <authorList>
            <consortium name="WormBaseParasite"/>
        </authorList>
    </citation>
    <scope>IDENTIFICATION</scope>
</reference>
<keyword evidence="2" id="KW-1185">Reference proteome</keyword>
<name>A0A0R3WB78_TAEAS</name>
<proteinExistence type="predicted"/>
<dbReference type="WBParaSite" id="TASK_0000787101-mRNA-1">
    <property type="protein sequence ID" value="TASK_0000787101-mRNA-1"/>
    <property type="gene ID" value="TASK_0000787101"/>
</dbReference>
<protein>
    <submittedName>
        <fullName evidence="1 3">Uncharacterized protein</fullName>
    </submittedName>
</protein>
<evidence type="ECO:0000313" key="2">
    <source>
        <dbReference type="Proteomes" id="UP000282613"/>
    </source>
</evidence>
<accession>A0A0R3WB78</accession>
<dbReference type="EMBL" id="UYRS01018688">
    <property type="protein sequence ID" value="VDK39155.1"/>
    <property type="molecule type" value="Genomic_DNA"/>
</dbReference>
<evidence type="ECO:0000313" key="3">
    <source>
        <dbReference type="WBParaSite" id="TASK_0000787101-mRNA-1"/>
    </source>
</evidence>
<dbReference type="Proteomes" id="UP000282613">
    <property type="component" value="Unassembled WGS sequence"/>
</dbReference>
<reference evidence="1 2" key="2">
    <citation type="submission" date="2018-11" db="EMBL/GenBank/DDBJ databases">
        <authorList>
            <consortium name="Pathogen Informatics"/>
        </authorList>
    </citation>
    <scope>NUCLEOTIDE SEQUENCE [LARGE SCALE GENOMIC DNA]</scope>
</reference>
<evidence type="ECO:0000313" key="1">
    <source>
        <dbReference type="EMBL" id="VDK39155.1"/>
    </source>
</evidence>
<gene>
    <name evidence="1" type="ORF">TASK_LOCUS7872</name>
</gene>